<dbReference type="GO" id="GO:0004364">
    <property type="term" value="F:glutathione transferase activity"/>
    <property type="evidence" value="ECO:0007669"/>
    <property type="project" value="UniProtKB-EC"/>
</dbReference>
<dbReference type="InterPro" id="IPR036249">
    <property type="entry name" value="Thioredoxin-like_sf"/>
</dbReference>
<dbReference type="GO" id="GO:0005737">
    <property type="term" value="C:cytoplasm"/>
    <property type="evidence" value="ECO:0007669"/>
    <property type="project" value="TreeGrafter"/>
</dbReference>
<feature type="domain" description="GST C-terminal" evidence="7">
    <location>
        <begin position="89"/>
        <end position="225"/>
    </location>
</feature>
<dbReference type="SFLD" id="SFLDG01154">
    <property type="entry name" value="Main.5:_Phi-like"/>
    <property type="match status" value="1"/>
</dbReference>
<organism evidence="8 9">
    <name type="scientific">Cuscuta europaea</name>
    <name type="common">European dodder</name>
    <dbReference type="NCBI Taxonomy" id="41803"/>
    <lineage>
        <taxon>Eukaryota</taxon>
        <taxon>Viridiplantae</taxon>
        <taxon>Streptophyta</taxon>
        <taxon>Embryophyta</taxon>
        <taxon>Tracheophyta</taxon>
        <taxon>Spermatophyta</taxon>
        <taxon>Magnoliopsida</taxon>
        <taxon>eudicotyledons</taxon>
        <taxon>Gunneridae</taxon>
        <taxon>Pentapetalae</taxon>
        <taxon>asterids</taxon>
        <taxon>lamiids</taxon>
        <taxon>Solanales</taxon>
        <taxon>Convolvulaceae</taxon>
        <taxon>Cuscuteae</taxon>
        <taxon>Cuscuta</taxon>
        <taxon>Cuscuta subgen. Cuscuta</taxon>
    </lineage>
</organism>
<reference evidence="8" key="1">
    <citation type="submission" date="2022-07" db="EMBL/GenBank/DDBJ databases">
        <authorList>
            <person name="Macas J."/>
            <person name="Novak P."/>
            <person name="Neumann P."/>
        </authorList>
    </citation>
    <scope>NUCLEOTIDE SEQUENCE</scope>
</reference>
<gene>
    <name evidence="8" type="ORF">CEURO_LOCUS7085</name>
</gene>
<dbReference type="InterPro" id="IPR036282">
    <property type="entry name" value="Glutathione-S-Trfase_C_sf"/>
</dbReference>
<dbReference type="PROSITE" id="PS50405">
    <property type="entry name" value="GST_CTER"/>
    <property type="match status" value="1"/>
</dbReference>
<comment type="caution">
    <text evidence="8">The sequence shown here is derived from an EMBL/GenBank/DDBJ whole genome shotgun (WGS) entry which is preliminary data.</text>
</comment>
<dbReference type="SUPFAM" id="SSF47616">
    <property type="entry name" value="GST C-terminal domain-like"/>
    <property type="match status" value="1"/>
</dbReference>
<dbReference type="SUPFAM" id="SSF52833">
    <property type="entry name" value="Thioredoxin-like"/>
    <property type="match status" value="1"/>
</dbReference>
<evidence type="ECO:0000259" key="7">
    <source>
        <dbReference type="PROSITE" id="PS50405"/>
    </source>
</evidence>
<evidence type="ECO:0000256" key="3">
    <source>
        <dbReference type="ARBA" id="ARBA00022679"/>
    </source>
</evidence>
<dbReference type="Proteomes" id="UP001152484">
    <property type="component" value="Unassembled WGS sequence"/>
</dbReference>
<keyword evidence="3" id="KW-0808">Transferase</keyword>
<dbReference type="Pfam" id="PF02798">
    <property type="entry name" value="GST_N"/>
    <property type="match status" value="1"/>
</dbReference>
<dbReference type="Pfam" id="PF00043">
    <property type="entry name" value="GST_C"/>
    <property type="match status" value="1"/>
</dbReference>
<dbReference type="CDD" id="cd03053">
    <property type="entry name" value="GST_N_Phi"/>
    <property type="match status" value="1"/>
</dbReference>
<dbReference type="SFLD" id="SFLDG00358">
    <property type="entry name" value="Main_(cytGST)"/>
    <property type="match status" value="1"/>
</dbReference>
<keyword evidence="9" id="KW-1185">Reference proteome</keyword>
<dbReference type="Gene3D" id="1.20.1050.10">
    <property type="match status" value="1"/>
</dbReference>
<dbReference type="EC" id="2.5.1.18" evidence="2"/>
<dbReference type="InterPro" id="IPR040079">
    <property type="entry name" value="Glutathione_S-Trfase"/>
</dbReference>
<comment type="similarity">
    <text evidence="1">Belongs to the GST superfamily. Phi family.</text>
</comment>
<dbReference type="GO" id="GO:0006749">
    <property type="term" value="P:glutathione metabolic process"/>
    <property type="evidence" value="ECO:0007669"/>
    <property type="project" value="TreeGrafter"/>
</dbReference>
<accession>A0A9P1E5A7</accession>
<name>A0A9P1E5A7_CUSEU</name>
<dbReference type="SFLD" id="SFLDS00019">
    <property type="entry name" value="Glutathione_Transferase_(cytos"/>
    <property type="match status" value="1"/>
</dbReference>
<evidence type="ECO:0000256" key="5">
    <source>
        <dbReference type="ARBA" id="ARBA00081070"/>
    </source>
</evidence>
<evidence type="ECO:0000256" key="2">
    <source>
        <dbReference type="ARBA" id="ARBA00012452"/>
    </source>
</evidence>
<sequence length="260" mass="29370">MAPKVHGTLQSPATLRVIACLKEKELDYELILVNMKGGEHKKEPFLRLNPFGKVPVFEDGDLKLFESRAITRYIAHTYVDHGSKLIPTNYKEKAIMWVWMEVEAHQFDVVASKLVFELIIKPLLGTVTDNAIVAQHEEALSKVLDVYEQRLKVSEYMAGEYFTLVDLHHTPVISQLMGTKAQVFFKARPRVDAWVAKLLARPAWLEVQKLVLSNNTPASSNNTPASSISSFISSPFLLCFECSIFIVIICAMLHSVFEHV</sequence>
<evidence type="ECO:0000256" key="1">
    <source>
        <dbReference type="ARBA" id="ARBA00010128"/>
    </source>
</evidence>
<dbReference type="InterPro" id="IPR034347">
    <property type="entry name" value="GST_Phi_C"/>
</dbReference>
<dbReference type="GO" id="GO:0009407">
    <property type="term" value="P:toxin catabolic process"/>
    <property type="evidence" value="ECO:0007669"/>
    <property type="project" value="UniProtKB-ARBA"/>
</dbReference>
<evidence type="ECO:0000259" key="6">
    <source>
        <dbReference type="PROSITE" id="PS50404"/>
    </source>
</evidence>
<feature type="domain" description="GST N-terminal" evidence="6">
    <location>
        <begin position="1"/>
        <end position="82"/>
    </location>
</feature>
<dbReference type="FunFam" id="1.20.1050.10:FF:000004">
    <property type="entry name" value="Glutathione S-transferase F2"/>
    <property type="match status" value="1"/>
</dbReference>
<dbReference type="InterPro" id="IPR004045">
    <property type="entry name" value="Glutathione_S-Trfase_N"/>
</dbReference>
<dbReference type="CDD" id="cd03187">
    <property type="entry name" value="GST_C_Phi"/>
    <property type="match status" value="1"/>
</dbReference>
<dbReference type="InterPro" id="IPR010987">
    <property type="entry name" value="Glutathione-S-Trfase_C-like"/>
</dbReference>
<evidence type="ECO:0000313" key="8">
    <source>
        <dbReference type="EMBL" id="CAH9079172.1"/>
    </source>
</evidence>
<evidence type="ECO:0000256" key="4">
    <source>
        <dbReference type="ARBA" id="ARBA00047960"/>
    </source>
</evidence>
<dbReference type="OrthoDB" id="422574at2759"/>
<comment type="catalytic activity">
    <reaction evidence="4">
        <text>RX + glutathione = an S-substituted glutathione + a halide anion + H(+)</text>
        <dbReference type="Rhea" id="RHEA:16437"/>
        <dbReference type="ChEBI" id="CHEBI:15378"/>
        <dbReference type="ChEBI" id="CHEBI:16042"/>
        <dbReference type="ChEBI" id="CHEBI:17792"/>
        <dbReference type="ChEBI" id="CHEBI:57925"/>
        <dbReference type="ChEBI" id="CHEBI:90779"/>
        <dbReference type="EC" id="2.5.1.18"/>
    </reaction>
</comment>
<dbReference type="Gene3D" id="3.40.30.10">
    <property type="entry name" value="Glutaredoxin"/>
    <property type="match status" value="1"/>
</dbReference>
<dbReference type="FunFam" id="3.40.30.10:FF:000016">
    <property type="entry name" value="Glutathione S-transferase F2"/>
    <property type="match status" value="1"/>
</dbReference>
<protein>
    <recommendedName>
        <fullName evidence="2">glutathione transferase</fullName>
        <ecNumber evidence="2">2.5.1.18</ecNumber>
    </recommendedName>
    <alternativeName>
        <fullName evidence="5">GST class-phi</fullName>
    </alternativeName>
</protein>
<dbReference type="AlphaFoldDB" id="A0A9P1E5A7"/>
<dbReference type="EMBL" id="CAMAPE010000010">
    <property type="protein sequence ID" value="CAH9079172.1"/>
    <property type="molecule type" value="Genomic_DNA"/>
</dbReference>
<evidence type="ECO:0000313" key="9">
    <source>
        <dbReference type="Proteomes" id="UP001152484"/>
    </source>
</evidence>
<dbReference type="GO" id="GO:0043295">
    <property type="term" value="F:glutathione binding"/>
    <property type="evidence" value="ECO:0007669"/>
    <property type="project" value="TreeGrafter"/>
</dbReference>
<proteinExistence type="inferred from homology"/>
<dbReference type="PANTHER" id="PTHR43900">
    <property type="entry name" value="GLUTATHIONE S-TRANSFERASE RHO"/>
    <property type="match status" value="1"/>
</dbReference>
<dbReference type="InterPro" id="IPR004046">
    <property type="entry name" value="GST_C"/>
</dbReference>
<dbReference type="PROSITE" id="PS50404">
    <property type="entry name" value="GST_NTER"/>
    <property type="match status" value="1"/>
</dbReference>
<dbReference type="PANTHER" id="PTHR43900:SF27">
    <property type="entry name" value="GLUTATHIONE S-TRANSFERASE-LIKE"/>
    <property type="match status" value="1"/>
</dbReference>